<name>A0A518BW67_9BACT</name>
<dbReference type="RefSeq" id="WP_145445374.1">
    <property type="nucleotide sequence ID" value="NZ_CP036280.1"/>
</dbReference>
<reference evidence="1 2" key="1">
    <citation type="submission" date="2019-02" db="EMBL/GenBank/DDBJ databases">
        <title>Deep-cultivation of Planctomycetes and their phenomic and genomic characterization uncovers novel biology.</title>
        <authorList>
            <person name="Wiegand S."/>
            <person name="Jogler M."/>
            <person name="Boedeker C."/>
            <person name="Pinto D."/>
            <person name="Vollmers J."/>
            <person name="Rivas-Marin E."/>
            <person name="Kohn T."/>
            <person name="Peeters S.H."/>
            <person name="Heuer A."/>
            <person name="Rast P."/>
            <person name="Oberbeckmann S."/>
            <person name="Bunk B."/>
            <person name="Jeske O."/>
            <person name="Meyerdierks A."/>
            <person name="Storesund J.E."/>
            <person name="Kallscheuer N."/>
            <person name="Luecker S."/>
            <person name="Lage O.M."/>
            <person name="Pohl T."/>
            <person name="Merkel B.J."/>
            <person name="Hornburger P."/>
            <person name="Mueller R.-W."/>
            <person name="Bruemmer F."/>
            <person name="Labrenz M."/>
            <person name="Spormann A.M."/>
            <person name="Op den Camp H."/>
            <person name="Overmann J."/>
            <person name="Amann R."/>
            <person name="Jetten M.S.M."/>
            <person name="Mascher T."/>
            <person name="Medema M.H."/>
            <person name="Devos D.P."/>
            <person name="Kaster A.-K."/>
            <person name="Ovreas L."/>
            <person name="Rohde M."/>
            <person name="Galperin M.Y."/>
            <person name="Jogler C."/>
        </authorList>
    </citation>
    <scope>NUCLEOTIDE SEQUENCE [LARGE SCALE GENOMIC DNA]</scope>
    <source>
        <strain evidence="1 2">Pan265</strain>
    </source>
</reference>
<dbReference type="OrthoDB" id="9816564at2"/>
<dbReference type="EMBL" id="CP036280">
    <property type="protein sequence ID" value="QDU71225.1"/>
    <property type="molecule type" value="Genomic_DNA"/>
</dbReference>
<keyword evidence="1" id="KW-0808">Transferase</keyword>
<dbReference type="AlphaFoldDB" id="A0A518BW67"/>
<keyword evidence="1" id="KW-0328">Glycosyltransferase</keyword>
<evidence type="ECO:0000313" key="1">
    <source>
        <dbReference type="EMBL" id="QDU71225.1"/>
    </source>
</evidence>
<dbReference type="Gene3D" id="3.40.50.11010">
    <property type="match status" value="1"/>
</dbReference>
<dbReference type="SUPFAM" id="SSF53756">
    <property type="entry name" value="UDP-Glycosyltransferase/glycogen phosphorylase"/>
    <property type="match status" value="1"/>
</dbReference>
<dbReference type="GO" id="GO:0016757">
    <property type="term" value="F:glycosyltransferase activity"/>
    <property type="evidence" value="ECO:0007669"/>
    <property type="project" value="UniProtKB-KW"/>
</dbReference>
<dbReference type="EC" id="2.4.-.-" evidence="1"/>
<dbReference type="Proteomes" id="UP000320386">
    <property type="component" value="Chromosome"/>
</dbReference>
<protein>
    <submittedName>
        <fullName evidence="1">Teichuronic acid biosynthesis glycosyltransferase TuaH</fullName>
        <ecNumber evidence="1">2.4.-.-</ecNumber>
    </submittedName>
</protein>
<sequence length="387" mass="43955">MHHQAPSDNHLGLVVLADHWGRHPSSAQHLVRHLMHHAHISWINSVGTRRPRLCLSDARRALGYLNQVFTTHKKNKHADPQPEVLSPLMYPGFRTRWQRSINRMTMHRAITRCKAAQQAQTVGITTLPLAADLVGVTPVDRWIYYAVDDFSVWPGLDHEVMRQMETELIRKVDHVVAVSENIRTNIQNHGVGCELLTHGIDIEHWRCLSPTPASDRPVLLFWGVIDQRLDTEWCRELTQLGQLILAGPQQDPDPSLLAIPDIRFTGPIDFHDLPSHAQRADVLVMPYADLPVTRAMQPLKFKEYLATGRPVVARALPGIHEWHDAADLVTTTTELTRAVQTRFNAGVPETQQQARRRLGYESWSEKADHLHAIIREVLHDSGRRTAA</sequence>
<accession>A0A518BW67</accession>
<gene>
    <name evidence="1" type="primary">tuaH</name>
    <name evidence="1" type="ORF">Pan265_10740</name>
</gene>
<evidence type="ECO:0000313" key="2">
    <source>
        <dbReference type="Proteomes" id="UP000320386"/>
    </source>
</evidence>
<dbReference type="Pfam" id="PF13692">
    <property type="entry name" value="Glyco_trans_1_4"/>
    <property type="match status" value="1"/>
</dbReference>
<keyword evidence="2" id="KW-1185">Reference proteome</keyword>
<dbReference type="Gene3D" id="3.40.50.2000">
    <property type="entry name" value="Glycogen Phosphorylase B"/>
    <property type="match status" value="1"/>
</dbReference>
<proteinExistence type="predicted"/>
<organism evidence="1 2">
    <name type="scientific">Mucisphaera calidilacus</name>
    <dbReference type="NCBI Taxonomy" id="2527982"/>
    <lineage>
        <taxon>Bacteria</taxon>
        <taxon>Pseudomonadati</taxon>
        <taxon>Planctomycetota</taxon>
        <taxon>Phycisphaerae</taxon>
        <taxon>Phycisphaerales</taxon>
        <taxon>Phycisphaeraceae</taxon>
        <taxon>Mucisphaera</taxon>
    </lineage>
</organism>
<dbReference type="KEGG" id="mcad:Pan265_10740"/>